<dbReference type="STRING" id="144026.SAMN04488568_102120"/>
<dbReference type="GO" id="GO:0000166">
    <property type="term" value="F:nucleotide binding"/>
    <property type="evidence" value="ECO:0007669"/>
    <property type="project" value="UniProtKB-KW"/>
</dbReference>
<feature type="domain" description="Poly A polymerase head" evidence="9">
    <location>
        <begin position="40"/>
        <end position="156"/>
    </location>
</feature>
<dbReference type="EMBL" id="FNHG01000002">
    <property type="protein sequence ID" value="SDL78069.1"/>
    <property type="molecule type" value="Genomic_DNA"/>
</dbReference>
<evidence type="ECO:0000313" key="12">
    <source>
        <dbReference type="Proteomes" id="UP000199759"/>
    </source>
</evidence>
<dbReference type="Gene3D" id="1.10.3090.10">
    <property type="entry name" value="cca-adding enzyme, domain 2"/>
    <property type="match status" value="1"/>
</dbReference>
<dbReference type="PANTHER" id="PTHR46173">
    <property type="entry name" value="CCA TRNA NUCLEOTIDYLTRANSFERASE 1, MITOCHONDRIAL"/>
    <property type="match status" value="1"/>
</dbReference>
<dbReference type="PANTHER" id="PTHR46173:SF1">
    <property type="entry name" value="CCA TRNA NUCLEOTIDYLTRANSFERASE 1, MITOCHONDRIAL"/>
    <property type="match status" value="1"/>
</dbReference>
<protein>
    <submittedName>
        <fullName evidence="11">Poly(A) polymerase</fullName>
    </submittedName>
</protein>
<evidence type="ECO:0000256" key="7">
    <source>
        <dbReference type="ARBA" id="ARBA00022842"/>
    </source>
</evidence>
<evidence type="ECO:0000313" key="11">
    <source>
        <dbReference type="EMBL" id="SDL78069.1"/>
    </source>
</evidence>
<dbReference type="Pfam" id="PF01743">
    <property type="entry name" value="PolyA_pol"/>
    <property type="match status" value="1"/>
</dbReference>
<keyword evidence="5" id="KW-0479">Metal-binding</keyword>
<dbReference type="InterPro" id="IPR032828">
    <property type="entry name" value="PolyA_RNA-bd"/>
</dbReference>
<dbReference type="SUPFAM" id="SSF81891">
    <property type="entry name" value="Poly A polymerase C-terminal region-like"/>
    <property type="match status" value="1"/>
</dbReference>
<keyword evidence="6" id="KW-0547">Nucleotide-binding</keyword>
<dbReference type="AlphaFoldDB" id="A0A1G9MV16"/>
<keyword evidence="4" id="KW-0548">Nucleotidyltransferase</keyword>
<accession>A0A1G9MV16</accession>
<reference evidence="11 12" key="1">
    <citation type="submission" date="2016-10" db="EMBL/GenBank/DDBJ databases">
        <authorList>
            <person name="de Groot N.N."/>
        </authorList>
    </citation>
    <scope>NUCLEOTIDE SEQUENCE [LARGE SCALE GENOMIC DNA]</scope>
    <source>
        <strain evidence="11 12">DSM 16077</strain>
    </source>
</reference>
<evidence type="ECO:0000259" key="10">
    <source>
        <dbReference type="Pfam" id="PF12627"/>
    </source>
</evidence>
<name>A0A1G9MV16_9PROT</name>
<organism evidence="11 12">
    <name type="scientific">Maricaulis salignorans</name>
    <dbReference type="NCBI Taxonomy" id="144026"/>
    <lineage>
        <taxon>Bacteria</taxon>
        <taxon>Pseudomonadati</taxon>
        <taxon>Pseudomonadota</taxon>
        <taxon>Alphaproteobacteria</taxon>
        <taxon>Maricaulales</taxon>
        <taxon>Maricaulaceae</taxon>
        <taxon>Maricaulis</taxon>
    </lineage>
</organism>
<evidence type="ECO:0000256" key="6">
    <source>
        <dbReference type="ARBA" id="ARBA00022741"/>
    </source>
</evidence>
<comment type="similarity">
    <text evidence="8">Belongs to the tRNA nucleotidyltransferase/poly(A) polymerase family.</text>
</comment>
<dbReference type="Gene3D" id="3.30.460.10">
    <property type="entry name" value="Beta Polymerase, domain 2"/>
    <property type="match status" value="1"/>
</dbReference>
<keyword evidence="8" id="KW-0694">RNA-binding</keyword>
<feature type="domain" description="tRNA nucleotidyltransferase/poly(A) polymerase RNA and SrmB- binding" evidence="10">
    <location>
        <begin position="197"/>
        <end position="245"/>
    </location>
</feature>
<comment type="cofactor">
    <cofactor evidence="1">
        <name>Mg(2+)</name>
        <dbReference type="ChEBI" id="CHEBI:18420"/>
    </cofactor>
</comment>
<evidence type="ECO:0000256" key="4">
    <source>
        <dbReference type="ARBA" id="ARBA00022695"/>
    </source>
</evidence>
<evidence type="ECO:0000256" key="5">
    <source>
        <dbReference type="ARBA" id="ARBA00022723"/>
    </source>
</evidence>
<evidence type="ECO:0000259" key="9">
    <source>
        <dbReference type="Pfam" id="PF01743"/>
    </source>
</evidence>
<dbReference type="Proteomes" id="UP000199759">
    <property type="component" value="Unassembled WGS sequence"/>
</dbReference>
<dbReference type="InterPro" id="IPR050264">
    <property type="entry name" value="Bact_CCA-adding_enz_type3_sf"/>
</dbReference>
<gene>
    <name evidence="11" type="ORF">SAMN04488568_102120</name>
</gene>
<keyword evidence="3" id="KW-0819">tRNA processing</keyword>
<proteinExistence type="inferred from homology"/>
<keyword evidence="7" id="KW-0460">Magnesium</keyword>
<dbReference type="SUPFAM" id="SSF81301">
    <property type="entry name" value="Nucleotidyltransferase"/>
    <property type="match status" value="1"/>
</dbReference>
<dbReference type="Pfam" id="PF12627">
    <property type="entry name" value="PolyA_pol_RNAbd"/>
    <property type="match status" value="1"/>
</dbReference>
<evidence type="ECO:0000256" key="1">
    <source>
        <dbReference type="ARBA" id="ARBA00001946"/>
    </source>
</evidence>
<dbReference type="GO" id="GO:0046872">
    <property type="term" value="F:metal ion binding"/>
    <property type="evidence" value="ECO:0007669"/>
    <property type="project" value="UniProtKB-KW"/>
</dbReference>
<dbReference type="InterPro" id="IPR002646">
    <property type="entry name" value="PolA_pol_head_dom"/>
</dbReference>
<keyword evidence="2 8" id="KW-0808">Transferase</keyword>
<evidence type="ECO:0000256" key="3">
    <source>
        <dbReference type="ARBA" id="ARBA00022694"/>
    </source>
</evidence>
<dbReference type="GO" id="GO:0016779">
    <property type="term" value="F:nucleotidyltransferase activity"/>
    <property type="evidence" value="ECO:0007669"/>
    <property type="project" value="UniProtKB-KW"/>
</dbReference>
<evidence type="ECO:0000256" key="8">
    <source>
        <dbReference type="RuleBase" id="RU003953"/>
    </source>
</evidence>
<dbReference type="InterPro" id="IPR043519">
    <property type="entry name" value="NT_sf"/>
</dbReference>
<keyword evidence="12" id="KW-1185">Reference proteome</keyword>
<dbReference type="GO" id="GO:0000049">
    <property type="term" value="F:tRNA binding"/>
    <property type="evidence" value="ECO:0007669"/>
    <property type="project" value="TreeGrafter"/>
</dbReference>
<sequence>MKLAWQAGSRLDPAEHAWMRDPATQAVMAALEAAQPGGSRFVGGCVRNALLGKAVADVDIATRLLPEQVIAAARAAGLKPVPTGIRHGTISVISAGRPFEVTTLRRDVETDGRRAVVAFTQDWREDARRRDFRLNALYADFDGIIHDPTGGLSDLDPCRFVFVGSAEDRIREDYLRTLRLFRFEAWYGSGSPDAEGLAAARRLKAGLRSLSAERVWSELKKLLSAPDPGPAVALMAEHEILSEILGVNGSLRILVGIINQDISAGLEPDPLLRFVALIGGGPERIRIMAAKLKMSNAESRRLQGAVDPSLCGEVEAAFTDMAAAERAIMSLGARAFEDQVRLSAAGDVAPPPRDWTLLAKFAREWQQPDFPVSGGDLILLGYEPGPMLGDAMDALKAHWIAERFEPTKEELIARLKH</sequence>
<dbReference type="GO" id="GO:0008033">
    <property type="term" value="P:tRNA processing"/>
    <property type="evidence" value="ECO:0007669"/>
    <property type="project" value="UniProtKB-KW"/>
</dbReference>
<dbReference type="CDD" id="cd05398">
    <property type="entry name" value="NT_ClassII-CCAase"/>
    <property type="match status" value="1"/>
</dbReference>
<dbReference type="RefSeq" id="WP_233342263.1">
    <property type="nucleotide sequence ID" value="NZ_FNHG01000002.1"/>
</dbReference>
<evidence type="ECO:0000256" key="2">
    <source>
        <dbReference type="ARBA" id="ARBA00022679"/>
    </source>
</evidence>